<gene>
    <name evidence="2" type="ORF">NMS_1062</name>
</gene>
<organism evidence="2 3">
    <name type="scientific">Nonlabens marinus S1-08</name>
    <dbReference type="NCBI Taxonomy" id="1454201"/>
    <lineage>
        <taxon>Bacteria</taxon>
        <taxon>Pseudomonadati</taxon>
        <taxon>Bacteroidota</taxon>
        <taxon>Flavobacteriia</taxon>
        <taxon>Flavobacteriales</taxon>
        <taxon>Flavobacteriaceae</taxon>
        <taxon>Nonlabens</taxon>
    </lineage>
</organism>
<evidence type="ECO:0000256" key="1">
    <source>
        <dbReference type="SAM" id="MobiDB-lite"/>
    </source>
</evidence>
<dbReference type="HOGENOM" id="CLU_3027789_0_0_10"/>
<protein>
    <submittedName>
        <fullName evidence="2">Uncharacterized protein</fullName>
    </submittedName>
</protein>
<proteinExistence type="predicted"/>
<accession>W8VZS2</accession>
<sequence length="55" mass="5951">MKKIILTLAIIAIAIPTLSSCREEKTVEVEELAPDAEDSDDDESYDTNPTAGDPD</sequence>
<dbReference type="KEGG" id="nmf:NMS_1062"/>
<feature type="compositionally biased region" description="Acidic residues" evidence="1">
    <location>
        <begin position="29"/>
        <end position="45"/>
    </location>
</feature>
<feature type="region of interest" description="Disordered" evidence="1">
    <location>
        <begin position="23"/>
        <end position="55"/>
    </location>
</feature>
<evidence type="ECO:0000313" key="3">
    <source>
        <dbReference type="Proteomes" id="UP000031760"/>
    </source>
</evidence>
<dbReference type="AlphaFoldDB" id="W8VZS2"/>
<reference evidence="2 3" key="1">
    <citation type="journal article" date="2014" name="Proc. Natl. Acad. Sci. U.S.A.">
        <title>Functional characterization of flavobacteria rhodopsins reveals a unique class of light-driven chloride pump in bacteria.</title>
        <authorList>
            <person name="Yoshizawa S."/>
            <person name="Kumagai Y."/>
            <person name="Kim H."/>
            <person name="Ogura Y."/>
            <person name="Hayashi T."/>
            <person name="Iwasaki W."/>
            <person name="DeLong E.F."/>
            <person name="Kogure K."/>
        </authorList>
    </citation>
    <scope>NUCLEOTIDE SEQUENCE [LARGE SCALE GENOMIC DNA]</scope>
    <source>
        <strain evidence="2 3">S1-08</strain>
    </source>
</reference>
<dbReference type="Proteomes" id="UP000031760">
    <property type="component" value="Chromosome"/>
</dbReference>
<dbReference type="STRING" id="1454201.NMS_1062"/>
<evidence type="ECO:0000313" key="2">
    <source>
        <dbReference type="EMBL" id="BAO55071.1"/>
    </source>
</evidence>
<name>W8VZS2_9FLAO</name>
<keyword evidence="3" id="KW-1185">Reference proteome</keyword>
<dbReference type="PROSITE" id="PS51257">
    <property type="entry name" value="PROKAR_LIPOPROTEIN"/>
    <property type="match status" value="1"/>
</dbReference>
<dbReference type="EMBL" id="AP014548">
    <property type="protein sequence ID" value="BAO55071.1"/>
    <property type="molecule type" value="Genomic_DNA"/>
</dbReference>
<dbReference type="RefSeq" id="WP_158448961.1">
    <property type="nucleotide sequence ID" value="NZ_AP014548.1"/>
</dbReference>